<gene>
    <name evidence="2" type="ORF">G9C98_002736</name>
</gene>
<comment type="caution">
    <text evidence="2">The sequence shown here is derived from an EMBL/GenBank/DDBJ whole genome shotgun (WGS) entry which is preliminary data.</text>
</comment>
<sequence>MSAFSKIEEINKDMGPGLMLDNNLMPGTVIASTTLNSNENNYHGQDPEPAFSDDEEEIPLR</sequence>
<evidence type="ECO:0000256" key="1">
    <source>
        <dbReference type="SAM" id="MobiDB-lite"/>
    </source>
</evidence>
<name>A0A8J5QVG1_9HYME</name>
<dbReference type="EMBL" id="JAAOIC020000016">
    <property type="protein sequence ID" value="KAG8041443.1"/>
    <property type="molecule type" value="Genomic_DNA"/>
</dbReference>
<reference evidence="2" key="2">
    <citation type="submission" date="2021-04" db="EMBL/GenBank/DDBJ databases">
        <title>Genome-wide patterns of bracovirus chromosomal integration into multiple host tissues during parasitism.</title>
        <authorList>
            <person name="Chebbi M.A.C."/>
        </authorList>
    </citation>
    <scope>NUCLEOTIDE SEQUENCE</scope>
    <source>
        <tissue evidence="2">Whole body</tissue>
    </source>
</reference>
<protein>
    <submittedName>
        <fullName evidence="2">Uncharacterized protein</fullName>
    </submittedName>
</protein>
<accession>A0A8J5QVG1</accession>
<feature type="region of interest" description="Disordered" evidence="1">
    <location>
        <begin position="35"/>
        <end position="61"/>
    </location>
</feature>
<reference evidence="2" key="1">
    <citation type="submission" date="2020-03" db="EMBL/GenBank/DDBJ databases">
        <authorList>
            <person name="Chebbi M.A."/>
            <person name="Drezen J.M."/>
        </authorList>
    </citation>
    <scope>NUCLEOTIDE SEQUENCE</scope>
    <source>
        <tissue evidence="2">Whole body</tissue>
    </source>
</reference>
<keyword evidence="3" id="KW-1185">Reference proteome</keyword>
<evidence type="ECO:0000313" key="2">
    <source>
        <dbReference type="EMBL" id="KAG8041443.1"/>
    </source>
</evidence>
<organism evidence="2 3">
    <name type="scientific">Cotesia typhae</name>
    <dbReference type="NCBI Taxonomy" id="2053667"/>
    <lineage>
        <taxon>Eukaryota</taxon>
        <taxon>Metazoa</taxon>
        <taxon>Ecdysozoa</taxon>
        <taxon>Arthropoda</taxon>
        <taxon>Hexapoda</taxon>
        <taxon>Insecta</taxon>
        <taxon>Pterygota</taxon>
        <taxon>Neoptera</taxon>
        <taxon>Endopterygota</taxon>
        <taxon>Hymenoptera</taxon>
        <taxon>Apocrita</taxon>
        <taxon>Ichneumonoidea</taxon>
        <taxon>Braconidae</taxon>
        <taxon>Microgastrinae</taxon>
        <taxon>Cotesia</taxon>
    </lineage>
</organism>
<proteinExistence type="predicted"/>
<evidence type="ECO:0000313" key="3">
    <source>
        <dbReference type="Proteomes" id="UP000729913"/>
    </source>
</evidence>
<dbReference type="AlphaFoldDB" id="A0A8J5QVG1"/>
<dbReference type="Proteomes" id="UP000729913">
    <property type="component" value="Unassembled WGS sequence"/>
</dbReference>
<feature type="compositionally biased region" description="Acidic residues" evidence="1">
    <location>
        <begin position="51"/>
        <end position="61"/>
    </location>
</feature>